<evidence type="ECO:0000256" key="5">
    <source>
        <dbReference type="ARBA" id="ARBA00023242"/>
    </source>
</evidence>
<dbReference type="GO" id="GO:0005634">
    <property type="term" value="C:nucleus"/>
    <property type="evidence" value="ECO:0007669"/>
    <property type="project" value="UniProtKB-SubCell"/>
</dbReference>
<dbReference type="GO" id="GO:0000981">
    <property type="term" value="F:DNA-binding transcription factor activity, RNA polymerase II-specific"/>
    <property type="evidence" value="ECO:0007669"/>
    <property type="project" value="InterPro"/>
</dbReference>
<dbReference type="InterPro" id="IPR050815">
    <property type="entry name" value="TF_fung"/>
</dbReference>
<dbReference type="GO" id="GO:0008270">
    <property type="term" value="F:zinc ion binding"/>
    <property type="evidence" value="ECO:0007669"/>
    <property type="project" value="InterPro"/>
</dbReference>
<organism evidence="8 9">
    <name type="scientific">Saxophila tyrrhenica</name>
    <dbReference type="NCBI Taxonomy" id="1690608"/>
    <lineage>
        <taxon>Eukaryota</taxon>
        <taxon>Fungi</taxon>
        <taxon>Dikarya</taxon>
        <taxon>Ascomycota</taxon>
        <taxon>Pezizomycotina</taxon>
        <taxon>Dothideomycetes</taxon>
        <taxon>Dothideomycetidae</taxon>
        <taxon>Mycosphaerellales</taxon>
        <taxon>Extremaceae</taxon>
        <taxon>Saxophila</taxon>
    </lineage>
</organism>
<comment type="subcellular location">
    <subcellularLocation>
        <location evidence="1">Nucleus</location>
    </subcellularLocation>
</comment>
<dbReference type="GeneID" id="89929649"/>
<evidence type="ECO:0000313" key="9">
    <source>
        <dbReference type="Proteomes" id="UP001337655"/>
    </source>
</evidence>
<keyword evidence="5" id="KW-0539">Nucleus</keyword>
<accession>A0AAV9P127</accession>
<dbReference type="InterPro" id="IPR007219">
    <property type="entry name" value="XnlR_reg_dom"/>
</dbReference>
<comment type="caution">
    <text evidence="8">The sequence shown here is derived from an EMBL/GenBank/DDBJ whole genome shotgun (WGS) entry which is preliminary data.</text>
</comment>
<evidence type="ECO:0000256" key="6">
    <source>
        <dbReference type="SAM" id="MobiDB-lite"/>
    </source>
</evidence>
<keyword evidence="9" id="KW-1185">Reference proteome</keyword>
<name>A0AAV9P127_9PEZI</name>
<evidence type="ECO:0000256" key="4">
    <source>
        <dbReference type="ARBA" id="ARBA00023163"/>
    </source>
</evidence>
<feature type="domain" description="Xylanolytic transcriptional activator regulatory" evidence="7">
    <location>
        <begin position="147"/>
        <end position="218"/>
    </location>
</feature>
<dbReference type="CDD" id="cd12148">
    <property type="entry name" value="fungal_TF_MHR"/>
    <property type="match status" value="1"/>
</dbReference>
<dbReference type="EMBL" id="JAVRRT010000014">
    <property type="protein sequence ID" value="KAK5166055.1"/>
    <property type="molecule type" value="Genomic_DNA"/>
</dbReference>
<gene>
    <name evidence="8" type="ORF">LTR77_008316</name>
</gene>
<reference evidence="8 9" key="1">
    <citation type="submission" date="2023-08" db="EMBL/GenBank/DDBJ databases">
        <title>Black Yeasts Isolated from many extreme environments.</title>
        <authorList>
            <person name="Coleine C."/>
            <person name="Stajich J.E."/>
            <person name="Selbmann L."/>
        </authorList>
    </citation>
    <scope>NUCLEOTIDE SEQUENCE [LARGE SCALE GENOMIC DNA]</scope>
    <source>
        <strain evidence="8 9">CCFEE 5935</strain>
    </source>
</reference>
<dbReference type="RefSeq" id="XP_064656008.1">
    <property type="nucleotide sequence ID" value="XM_064805548.1"/>
</dbReference>
<evidence type="ECO:0000313" key="8">
    <source>
        <dbReference type="EMBL" id="KAK5166055.1"/>
    </source>
</evidence>
<keyword evidence="2" id="KW-0479">Metal-binding</keyword>
<feature type="compositionally biased region" description="Polar residues" evidence="6">
    <location>
        <begin position="491"/>
        <end position="501"/>
    </location>
</feature>
<dbReference type="PANTHER" id="PTHR47338">
    <property type="entry name" value="ZN(II)2CYS6 TRANSCRIPTION FACTOR (EUROFUNG)-RELATED"/>
    <property type="match status" value="1"/>
</dbReference>
<feature type="region of interest" description="Disordered" evidence="6">
    <location>
        <begin position="465"/>
        <end position="501"/>
    </location>
</feature>
<dbReference type="GO" id="GO:0003677">
    <property type="term" value="F:DNA binding"/>
    <property type="evidence" value="ECO:0007669"/>
    <property type="project" value="InterPro"/>
</dbReference>
<feature type="compositionally biased region" description="Low complexity" evidence="6">
    <location>
        <begin position="470"/>
        <end position="479"/>
    </location>
</feature>
<evidence type="ECO:0000259" key="7">
    <source>
        <dbReference type="SMART" id="SM00906"/>
    </source>
</evidence>
<dbReference type="GO" id="GO:0006351">
    <property type="term" value="P:DNA-templated transcription"/>
    <property type="evidence" value="ECO:0007669"/>
    <property type="project" value="InterPro"/>
</dbReference>
<evidence type="ECO:0000256" key="2">
    <source>
        <dbReference type="ARBA" id="ARBA00022723"/>
    </source>
</evidence>
<dbReference type="PANTHER" id="PTHR47338:SF16">
    <property type="entry name" value="TRANSCRIPTION FACTOR, PUTATIVE (AFU_ORTHOLOGUE AFUA_2G09360)-RELATED"/>
    <property type="match status" value="1"/>
</dbReference>
<dbReference type="Pfam" id="PF04082">
    <property type="entry name" value="Fungal_trans"/>
    <property type="match status" value="1"/>
</dbReference>
<evidence type="ECO:0000256" key="1">
    <source>
        <dbReference type="ARBA" id="ARBA00004123"/>
    </source>
</evidence>
<proteinExistence type="predicted"/>
<keyword evidence="4" id="KW-0804">Transcription</keyword>
<keyword evidence="3" id="KW-0805">Transcription regulation</keyword>
<dbReference type="SMART" id="SM00906">
    <property type="entry name" value="Fungal_trans"/>
    <property type="match status" value="1"/>
</dbReference>
<dbReference type="AlphaFoldDB" id="A0AAV9P127"/>
<protein>
    <recommendedName>
        <fullName evidence="7">Xylanolytic transcriptional activator regulatory domain-containing protein</fullName>
    </recommendedName>
</protein>
<dbReference type="Proteomes" id="UP001337655">
    <property type="component" value="Unassembled WGS sequence"/>
</dbReference>
<evidence type="ECO:0000256" key="3">
    <source>
        <dbReference type="ARBA" id="ARBA00023015"/>
    </source>
</evidence>
<sequence>MPWLYEARATTTRSTGIYPAPTIYRDGSGLVDRPLHDAFAELESTTVSRLVGMYIDYIHDQPHSLFHVPTLRSGVLHGTIEKPLLCSILALSARFHADESVRSLGDKLAKQAASLLKNDLETMSLSRIQAWVLLGNVAGSTGDSSSEAMYFGIAMRCAQIMGLSNAHAEDGAVLSETKSRVWWTLYMIDRWPSAGLGIPRQMGERRPSQQLPLDEWAFRALPSEQASWPKTPQPGMWAYMITLAEIFGSIHDLNKLSAMHQVNPQETQSAVESLARSLSDWQGNLPQPLRLSKETLELHRGRAQGRTFVALHLGYYHYATLLFFQFLDQSAEDTPHAAENARKCRESASAFSDLLRASYDTPCCEAMYVIVGHMAVVSSSVLMHILLFGEEDELPAARRRLELNFEILLKLRSWWPSVEGMTARLFLFQNMCIRSVGNHFKFDRWMVKFILEHAITLDDKAEMEQLQTTSPESVESPEAPELRRLSHRGRSTQSALSMLKR</sequence>